<dbReference type="EMBL" id="JAPZLR010000026">
    <property type="protein sequence ID" value="MCZ7940513.1"/>
    <property type="molecule type" value="Genomic_DNA"/>
</dbReference>
<reference evidence="2" key="2">
    <citation type="submission" date="2019-02" db="EMBL/GenBank/DDBJ databases">
        <authorList>
            <person name="Baeyen S."/>
        </authorList>
    </citation>
    <scope>NUCLEOTIDE SEQUENCE</scope>
    <source>
        <strain evidence="2">GBBC3283</strain>
    </source>
</reference>
<protein>
    <submittedName>
        <fullName evidence="1">DUF6522 family protein</fullName>
    </submittedName>
</protein>
<accession>A0A9X3KUG9</accession>
<evidence type="ECO:0000313" key="1">
    <source>
        <dbReference type="EMBL" id="MCZ7940513.1"/>
    </source>
</evidence>
<evidence type="ECO:0000313" key="2">
    <source>
        <dbReference type="EMBL" id="TRA83597.1"/>
    </source>
</evidence>
<reference evidence="2 3" key="1">
    <citation type="journal article" date="2019" name="Appl. Microbiol. Biotechnol.">
        <title>Differential efficiency of wild type rhizogenic strains for rol gene transformation of plants.</title>
        <authorList>
            <person name="Desmet S."/>
            <person name="De Keyser E."/>
            <person name="Van Vaerenbergh J."/>
            <person name="Baeyen S."/>
            <person name="Van Huylenbroeck J."/>
            <person name="Geelen D."/>
            <person name="Dhooghe E."/>
        </authorList>
    </citation>
    <scope>NUCLEOTIDE SEQUENCE [LARGE SCALE GENOMIC DNA]</scope>
    <source>
        <strain evidence="2 3">GBBC3283</strain>
    </source>
</reference>
<dbReference type="Pfam" id="PF20132">
    <property type="entry name" value="DUF6522"/>
    <property type="match status" value="1"/>
</dbReference>
<evidence type="ECO:0000313" key="3">
    <source>
        <dbReference type="Proteomes" id="UP000319481"/>
    </source>
</evidence>
<dbReference type="Proteomes" id="UP000319481">
    <property type="component" value="Unassembled WGS sequence"/>
</dbReference>
<name>A0A9X3KUG9_9HYPH</name>
<dbReference type="EMBL" id="SGNZ01000022">
    <property type="protein sequence ID" value="TRA83597.1"/>
    <property type="molecule type" value="Genomic_DNA"/>
</dbReference>
<proteinExistence type="predicted"/>
<reference evidence="1" key="3">
    <citation type="submission" date="2022-12" db="EMBL/GenBank/DDBJ databases">
        <title>Draft genome sequences of 22 rhizogenic Agrobacterium biovar 1 strains, the causative agent of hairy root disease.</title>
        <authorList>
            <person name="Kim N."/>
            <person name="Vargas P."/>
            <person name="Rediers H."/>
        </authorList>
    </citation>
    <scope>NUCLEOTIDE SEQUENCE</scope>
    <source>
        <strain evidence="1">ST15.13.006</strain>
    </source>
</reference>
<dbReference type="InterPro" id="IPR045389">
    <property type="entry name" value="DUF6522"/>
</dbReference>
<gene>
    <name evidence="2" type="ORF">EXN23_24970</name>
    <name evidence="1" type="ORF">O9X88_23550</name>
</gene>
<sequence>MDTNLFVECSPNGDFTLDSSEIASRFGVSQSEFRSYIQRGLVASSVEIGSDEHAGTKRLSLRFGNRQWRAILDIENEVQHEELTFLKGRSPKRSPRQ</sequence>
<dbReference type="Proteomes" id="UP001151018">
    <property type="component" value="Unassembled WGS sequence"/>
</dbReference>
<dbReference type="RefSeq" id="WP_109858669.1">
    <property type="nucleotide sequence ID" value="NZ_JAPZLN010000011.1"/>
</dbReference>
<evidence type="ECO:0000313" key="4">
    <source>
        <dbReference type="Proteomes" id="UP001151018"/>
    </source>
</evidence>
<dbReference type="GeneID" id="79865650"/>
<keyword evidence="3" id="KW-1185">Reference proteome</keyword>
<comment type="caution">
    <text evidence="1">The sequence shown here is derived from an EMBL/GenBank/DDBJ whole genome shotgun (WGS) entry which is preliminary data.</text>
</comment>
<dbReference type="AlphaFoldDB" id="A0A9X3KUG9"/>
<organism evidence="1 4">
    <name type="scientific">Agrobacterium salinitolerans</name>
    <dbReference type="NCBI Taxonomy" id="1183413"/>
    <lineage>
        <taxon>Bacteria</taxon>
        <taxon>Pseudomonadati</taxon>
        <taxon>Pseudomonadota</taxon>
        <taxon>Alphaproteobacteria</taxon>
        <taxon>Hyphomicrobiales</taxon>
        <taxon>Rhizobiaceae</taxon>
        <taxon>Rhizobium/Agrobacterium group</taxon>
        <taxon>Agrobacterium</taxon>
    </lineage>
</organism>